<dbReference type="EMBL" id="JALLPJ020001314">
    <property type="protein sequence ID" value="KAL3770290.1"/>
    <property type="molecule type" value="Genomic_DNA"/>
</dbReference>
<protein>
    <submittedName>
        <fullName evidence="1">Uncharacterized protein</fullName>
    </submittedName>
</protein>
<proteinExistence type="predicted"/>
<dbReference type="AlphaFoldDB" id="A0ABD3N2I0"/>
<evidence type="ECO:0000313" key="2">
    <source>
        <dbReference type="Proteomes" id="UP001530400"/>
    </source>
</evidence>
<keyword evidence="2" id="KW-1185">Reference proteome</keyword>
<organism evidence="1 2">
    <name type="scientific">Cyclotella atomus</name>
    <dbReference type="NCBI Taxonomy" id="382360"/>
    <lineage>
        <taxon>Eukaryota</taxon>
        <taxon>Sar</taxon>
        <taxon>Stramenopiles</taxon>
        <taxon>Ochrophyta</taxon>
        <taxon>Bacillariophyta</taxon>
        <taxon>Coscinodiscophyceae</taxon>
        <taxon>Thalassiosirophycidae</taxon>
        <taxon>Stephanodiscales</taxon>
        <taxon>Stephanodiscaceae</taxon>
        <taxon>Cyclotella</taxon>
    </lineage>
</organism>
<comment type="caution">
    <text evidence="1">The sequence shown here is derived from an EMBL/GenBank/DDBJ whole genome shotgun (WGS) entry which is preliminary data.</text>
</comment>
<accession>A0ABD3N2I0</accession>
<gene>
    <name evidence="1" type="ORF">ACHAWO_004417</name>
</gene>
<reference evidence="1 2" key="1">
    <citation type="submission" date="2024-10" db="EMBL/GenBank/DDBJ databases">
        <title>Updated reference genomes for cyclostephanoid diatoms.</title>
        <authorList>
            <person name="Roberts W.R."/>
            <person name="Alverson A.J."/>
        </authorList>
    </citation>
    <scope>NUCLEOTIDE SEQUENCE [LARGE SCALE GENOMIC DNA]</scope>
    <source>
        <strain evidence="1 2">AJA010-31</strain>
    </source>
</reference>
<sequence>MSFALEDRFMPSSEEGMILQLGENAFFFLKLTLGAVNSLDAFSWSSFYMHLDNEHYVLVHP</sequence>
<evidence type="ECO:0000313" key="1">
    <source>
        <dbReference type="EMBL" id="KAL3770290.1"/>
    </source>
</evidence>
<dbReference type="Proteomes" id="UP001530400">
    <property type="component" value="Unassembled WGS sequence"/>
</dbReference>
<name>A0ABD3N2I0_9STRA</name>